<evidence type="ECO:0000313" key="2">
    <source>
        <dbReference type="EMBL" id="MEE6260159.1"/>
    </source>
</evidence>
<evidence type="ECO:0000313" key="3">
    <source>
        <dbReference type="Proteomes" id="UP001332243"/>
    </source>
</evidence>
<gene>
    <name evidence="2" type="ORF">V1633_16840</name>
</gene>
<dbReference type="Proteomes" id="UP001332243">
    <property type="component" value="Unassembled WGS sequence"/>
</dbReference>
<dbReference type="Pfam" id="PF01047">
    <property type="entry name" value="MarR"/>
    <property type="match status" value="1"/>
</dbReference>
<protein>
    <submittedName>
        <fullName evidence="2">MarR family transcriptional regulator</fullName>
    </submittedName>
</protein>
<dbReference type="SMART" id="SM00347">
    <property type="entry name" value="HTH_MARR"/>
    <property type="match status" value="1"/>
</dbReference>
<organism evidence="2 3">
    <name type="scientific">Plantactinospora sonchi</name>
    <dbReference type="NCBI Taxonomy" id="1544735"/>
    <lineage>
        <taxon>Bacteria</taxon>
        <taxon>Bacillati</taxon>
        <taxon>Actinomycetota</taxon>
        <taxon>Actinomycetes</taxon>
        <taxon>Micromonosporales</taxon>
        <taxon>Micromonosporaceae</taxon>
        <taxon>Plantactinospora</taxon>
    </lineage>
</organism>
<dbReference type="PANTHER" id="PTHR33164">
    <property type="entry name" value="TRANSCRIPTIONAL REGULATOR, MARR FAMILY"/>
    <property type="match status" value="1"/>
</dbReference>
<reference evidence="2 3" key="1">
    <citation type="submission" date="2024-01" db="EMBL/GenBank/DDBJ databases">
        <title>Genome insights into Plantactinospora sonchi sp. nov.</title>
        <authorList>
            <person name="Wang L."/>
        </authorList>
    </citation>
    <scope>NUCLEOTIDE SEQUENCE [LARGE SCALE GENOMIC DNA]</scope>
    <source>
        <strain evidence="2 3">NEAU-QY2</strain>
    </source>
</reference>
<dbReference type="InterPro" id="IPR036388">
    <property type="entry name" value="WH-like_DNA-bd_sf"/>
</dbReference>
<dbReference type="InterPro" id="IPR036390">
    <property type="entry name" value="WH_DNA-bd_sf"/>
</dbReference>
<dbReference type="InterPro" id="IPR039422">
    <property type="entry name" value="MarR/SlyA-like"/>
</dbReference>
<proteinExistence type="predicted"/>
<dbReference type="InterPro" id="IPR000835">
    <property type="entry name" value="HTH_MarR-typ"/>
</dbReference>
<sequence length="155" mass="16982">MSQEEEFRPVDEQVGYLLKKAASALRTAMDNALRPLDLTVPQFVCLERLRQQPGMSGSELARAMFVRRQSMNLVVKGLERRGLLIRSPVPRHGKALPTELAPAGMEKLAAAYQAVSVVERTLLDALTPDGERRLRADLTACATALTNLAGEAEPD</sequence>
<feature type="domain" description="HTH marR-type" evidence="1">
    <location>
        <begin position="11"/>
        <end position="150"/>
    </location>
</feature>
<accession>A0ABU7RUH8</accession>
<dbReference type="SUPFAM" id="SSF46785">
    <property type="entry name" value="Winged helix' DNA-binding domain"/>
    <property type="match status" value="1"/>
</dbReference>
<dbReference type="PROSITE" id="PS50995">
    <property type="entry name" value="HTH_MARR_2"/>
    <property type="match status" value="1"/>
</dbReference>
<evidence type="ECO:0000259" key="1">
    <source>
        <dbReference type="PROSITE" id="PS50995"/>
    </source>
</evidence>
<keyword evidence="3" id="KW-1185">Reference proteome</keyword>
<comment type="caution">
    <text evidence="2">The sequence shown here is derived from an EMBL/GenBank/DDBJ whole genome shotgun (WGS) entry which is preliminary data.</text>
</comment>
<dbReference type="Gene3D" id="1.10.10.10">
    <property type="entry name" value="Winged helix-like DNA-binding domain superfamily/Winged helix DNA-binding domain"/>
    <property type="match status" value="1"/>
</dbReference>
<dbReference type="RefSeq" id="WP_331215284.1">
    <property type="nucleotide sequence ID" value="NZ_JAZGQK010000013.1"/>
</dbReference>
<name>A0ABU7RUH8_9ACTN</name>
<dbReference type="EMBL" id="JAZGQK010000013">
    <property type="protein sequence ID" value="MEE6260159.1"/>
    <property type="molecule type" value="Genomic_DNA"/>
</dbReference>
<dbReference type="PANTHER" id="PTHR33164:SF43">
    <property type="entry name" value="HTH-TYPE TRANSCRIPTIONAL REPRESSOR YETL"/>
    <property type="match status" value="1"/>
</dbReference>